<evidence type="ECO:0000313" key="3">
    <source>
        <dbReference type="Proteomes" id="UP000219193"/>
    </source>
</evidence>
<gene>
    <name evidence="2" type="ORF">SAMN06296241_0512</name>
</gene>
<evidence type="ECO:0008006" key="4">
    <source>
        <dbReference type="Google" id="ProtNLM"/>
    </source>
</evidence>
<feature type="transmembrane region" description="Helical" evidence="1">
    <location>
        <begin position="208"/>
        <end position="228"/>
    </location>
</feature>
<feature type="transmembrane region" description="Helical" evidence="1">
    <location>
        <begin position="377"/>
        <end position="396"/>
    </location>
</feature>
<feature type="transmembrane region" description="Helical" evidence="1">
    <location>
        <begin position="234"/>
        <end position="252"/>
    </location>
</feature>
<keyword evidence="3" id="KW-1185">Reference proteome</keyword>
<name>A0A285X0Z5_9FLAO</name>
<protein>
    <recommendedName>
        <fullName evidence="4">Cytochrome C and Quinol oxidase polypeptide I</fullName>
    </recommendedName>
</protein>
<organism evidence="2 3">
    <name type="scientific">Salinimicrobium sediminis</name>
    <dbReference type="NCBI Taxonomy" id="1343891"/>
    <lineage>
        <taxon>Bacteria</taxon>
        <taxon>Pseudomonadati</taxon>
        <taxon>Bacteroidota</taxon>
        <taxon>Flavobacteriia</taxon>
        <taxon>Flavobacteriales</taxon>
        <taxon>Flavobacteriaceae</taxon>
        <taxon>Salinimicrobium</taxon>
    </lineage>
</organism>
<evidence type="ECO:0000256" key="1">
    <source>
        <dbReference type="SAM" id="Phobius"/>
    </source>
</evidence>
<feature type="transmembrane region" description="Helical" evidence="1">
    <location>
        <begin position="308"/>
        <end position="327"/>
    </location>
</feature>
<evidence type="ECO:0000313" key="2">
    <source>
        <dbReference type="EMBL" id="SOC78992.1"/>
    </source>
</evidence>
<dbReference type="AlphaFoldDB" id="A0A285X0Z5"/>
<sequence>MINLKNHTNVALLYFFLVGLFGVFLRFFFVLPIPANFRYVVHAHSHIALLGWVYIALTTLIYKMYFSEAGFGRTYKRIFWFTQITLVGMMVTFPFTGYALFSITFSTLFLIASYFMAWFILKKTPAISRTTGSFRLIRAALWYMVFSSIGPWALGGIMATLGNTSIWYKMAIYYYLHFQYNAWFILALCGIFFYFIERQNLKPQKKDFKSFFWQVNAAVILSFFLSVLWVEPHWSYHVLAGIGAILQVSAFAKFFQIISPFWKQLDFSTFTKVFLKIVGILLVAKLLLQLLSAIPWFANLAFNFPDLVIGYLHWVFLGVVSIALFALLTEAKLLTLPKWIFWVYFAAFLVTEALIFYKGTAIWLGLPLPSYYFKLVAYASIFLPLTVGVVLVKNLLTKRQISAKYD</sequence>
<accession>A0A285X0Z5</accession>
<feature type="transmembrane region" description="Helical" evidence="1">
    <location>
        <begin position="47"/>
        <end position="66"/>
    </location>
</feature>
<dbReference type="RefSeq" id="WP_097054768.1">
    <property type="nucleotide sequence ID" value="NZ_OCMF01000001.1"/>
</dbReference>
<reference evidence="3" key="1">
    <citation type="submission" date="2017-09" db="EMBL/GenBank/DDBJ databases">
        <authorList>
            <person name="Varghese N."/>
            <person name="Submissions S."/>
        </authorList>
    </citation>
    <scope>NUCLEOTIDE SEQUENCE [LARGE SCALE GENOMIC DNA]</scope>
    <source>
        <strain evidence="3">CGMCC 1.12641</strain>
    </source>
</reference>
<feature type="transmembrane region" description="Helical" evidence="1">
    <location>
        <begin position="273"/>
        <end position="296"/>
    </location>
</feature>
<feature type="transmembrane region" description="Helical" evidence="1">
    <location>
        <begin position="78"/>
        <end position="95"/>
    </location>
</feature>
<proteinExistence type="predicted"/>
<dbReference type="EMBL" id="OCMF01000001">
    <property type="protein sequence ID" value="SOC78992.1"/>
    <property type="molecule type" value="Genomic_DNA"/>
</dbReference>
<feature type="transmembrane region" description="Helical" evidence="1">
    <location>
        <begin position="173"/>
        <end position="196"/>
    </location>
</feature>
<keyword evidence="1" id="KW-0472">Membrane</keyword>
<feature type="transmembrane region" description="Helical" evidence="1">
    <location>
        <begin position="339"/>
        <end position="357"/>
    </location>
</feature>
<dbReference type="Proteomes" id="UP000219193">
    <property type="component" value="Unassembled WGS sequence"/>
</dbReference>
<feature type="transmembrane region" description="Helical" evidence="1">
    <location>
        <begin position="12"/>
        <end position="35"/>
    </location>
</feature>
<keyword evidence="1" id="KW-1133">Transmembrane helix</keyword>
<dbReference type="OrthoDB" id="2827525at2"/>
<feature type="transmembrane region" description="Helical" evidence="1">
    <location>
        <begin position="141"/>
        <end position="161"/>
    </location>
</feature>
<feature type="transmembrane region" description="Helical" evidence="1">
    <location>
        <begin position="101"/>
        <end position="121"/>
    </location>
</feature>
<keyword evidence="1" id="KW-0812">Transmembrane</keyword>